<dbReference type="GO" id="GO:0006950">
    <property type="term" value="P:response to stress"/>
    <property type="evidence" value="ECO:0007669"/>
    <property type="project" value="TreeGrafter"/>
</dbReference>
<dbReference type="InterPro" id="IPR000835">
    <property type="entry name" value="HTH_MarR-typ"/>
</dbReference>
<dbReference type="STRING" id="1508404.JMA_11670"/>
<evidence type="ECO:0000313" key="4">
    <source>
        <dbReference type="Proteomes" id="UP000031449"/>
    </source>
</evidence>
<dbReference type="Gene3D" id="1.10.10.10">
    <property type="entry name" value="Winged helix-like DNA-binding domain superfamily/Winged helix DNA-binding domain"/>
    <property type="match status" value="1"/>
</dbReference>
<dbReference type="PANTHER" id="PTHR33164:SF57">
    <property type="entry name" value="MARR-FAMILY TRANSCRIPTIONAL REGULATOR"/>
    <property type="match status" value="1"/>
</dbReference>
<dbReference type="SMART" id="SM00347">
    <property type="entry name" value="HTH_MARR"/>
    <property type="match status" value="1"/>
</dbReference>
<keyword evidence="1" id="KW-0238">DNA-binding</keyword>
<evidence type="ECO:0000313" key="3">
    <source>
        <dbReference type="EMBL" id="AJD90484.1"/>
    </source>
</evidence>
<evidence type="ECO:0000256" key="1">
    <source>
        <dbReference type="ARBA" id="ARBA00023125"/>
    </source>
</evidence>
<dbReference type="InterPro" id="IPR036388">
    <property type="entry name" value="WH-like_DNA-bd_sf"/>
</dbReference>
<dbReference type="BioCyc" id="JESP1508404:G14D9-10402-MONOMER"/>
<dbReference type="Pfam" id="PF01047">
    <property type="entry name" value="MarR"/>
    <property type="match status" value="1"/>
</dbReference>
<evidence type="ECO:0000259" key="2">
    <source>
        <dbReference type="PROSITE" id="PS50995"/>
    </source>
</evidence>
<feature type="domain" description="HTH marR-type" evidence="2">
    <location>
        <begin position="16"/>
        <end position="147"/>
    </location>
</feature>
<reference evidence="3 4" key="1">
    <citation type="submission" date="2014-08" db="EMBL/GenBank/DDBJ databases">
        <title>Complete genome of a marine bacteria Jeotgalibacillus malaysiensis.</title>
        <authorList>
            <person name="Yaakop A.S."/>
            <person name="Chan K.-G."/>
            <person name="Goh K.M."/>
        </authorList>
    </citation>
    <scope>NUCLEOTIDE SEQUENCE [LARGE SCALE GENOMIC DNA]</scope>
    <source>
        <strain evidence="3 4">D5</strain>
    </source>
</reference>
<dbReference type="EMBL" id="CP009416">
    <property type="protein sequence ID" value="AJD90484.1"/>
    <property type="molecule type" value="Genomic_DNA"/>
</dbReference>
<dbReference type="SUPFAM" id="SSF46785">
    <property type="entry name" value="Winged helix' DNA-binding domain"/>
    <property type="match status" value="1"/>
</dbReference>
<protein>
    <recommendedName>
        <fullName evidence="2">HTH marR-type domain-containing protein</fullName>
    </recommendedName>
</protein>
<organism evidence="3 4">
    <name type="scientific">Jeotgalibacillus malaysiensis</name>
    <dbReference type="NCBI Taxonomy" id="1508404"/>
    <lineage>
        <taxon>Bacteria</taxon>
        <taxon>Bacillati</taxon>
        <taxon>Bacillota</taxon>
        <taxon>Bacilli</taxon>
        <taxon>Bacillales</taxon>
        <taxon>Caryophanaceae</taxon>
        <taxon>Jeotgalibacillus</taxon>
    </lineage>
</organism>
<sequence length="157" mass="18349">MLKMNKGGKHMKEESLAQIELEMAVLSRRIASVSRSKREENLVRAAYLLLFQISAHGPEGVKGLAEELQLDISTVSRQAASLDQKGYIKKVPHPKDKRSYLYEITDDGQREMVEYQKIRREKVDELLFDWEEEEREQFGRLLKKFNESVKVYWSGDE</sequence>
<dbReference type="Proteomes" id="UP000031449">
    <property type="component" value="Chromosome"/>
</dbReference>
<name>A0A0B5AQX1_9BACL</name>
<dbReference type="PRINTS" id="PR00598">
    <property type="entry name" value="HTHMARR"/>
</dbReference>
<dbReference type="HOGENOM" id="CLU_083287_15_0_9"/>
<dbReference type="InterPro" id="IPR036390">
    <property type="entry name" value="WH_DNA-bd_sf"/>
</dbReference>
<dbReference type="KEGG" id="jeo:JMA_11670"/>
<dbReference type="GO" id="GO:0003700">
    <property type="term" value="F:DNA-binding transcription factor activity"/>
    <property type="evidence" value="ECO:0007669"/>
    <property type="project" value="InterPro"/>
</dbReference>
<gene>
    <name evidence="3" type="ORF">JMA_11670</name>
</gene>
<dbReference type="PROSITE" id="PS50995">
    <property type="entry name" value="HTH_MARR_2"/>
    <property type="match status" value="1"/>
</dbReference>
<keyword evidence="4" id="KW-1185">Reference proteome</keyword>
<dbReference type="AlphaFoldDB" id="A0A0B5AQX1"/>
<dbReference type="GO" id="GO:0003677">
    <property type="term" value="F:DNA binding"/>
    <property type="evidence" value="ECO:0007669"/>
    <property type="project" value="UniProtKB-KW"/>
</dbReference>
<accession>A0A0B5AQX1</accession>
<dbReference type="InterPro" id="IPR039422">
    <property type="entry name" value="MarR/SlyA-like"/>
</dbReference>
<dbReference type="PANTHER" id="PTHR33164">
    <property type="entry name" value="TRANSCRIPTIONAL REGULATOR, MARR FAMILY"/>
    <property type="match status" value="1"/>
</dbReference>
<proteinExistence type="predicted"/>